<evidence type="ECO:0000256" key="2">
    <source>
        <dbReference type="ARBA" id="ARBA00022927"/>
    </source>
</evidence>
<evidence type="ECO:0000256" key="4">
    <source>
        <dbReference type="SAM" id="MobiDB-lite"/>
    </source>
</evidence>
<accession>A0A3N4IAF0</accession>
<keyword evidence="1" id="KW-0833">Ubl conjugation pathway</keyword>
<dbReference type="InterPro" id="IPR007135">
    <property type="entry name" value="Atg3/Atg10"/>
</dbReference>
<keyword evidence="3" id="KW-0072">Autophagy</keyword>
<keyword evidence="6" id="KW-1185">Reference proteome</keyword>
<feature type="region of interest" description="Disordered" evidence="4">
    <location>
        <begin position="73"/>
        <end position="102"/>
    </location>
</feature>
<dbReference type="Proteomes" id="UP000275078">
    <property type="component" value="Unassembled WGS sequence"/>
</dbReference>
<keyword evidence="2" id="KW-0653">Protein transport</keyword>
<dbReference type="Pfam" id="PF03987">
    <property type="entry name" value="Autophagy_act_C"/>
    <property type="match status" value="1"/>
</dbReference>
<evidence type="ECO:0000313" key="5">
    <source>
        <dbReference type="EMBL" id="RPA83065.1"/>
    </source>
</evidence>
<evidence type="ECO:0000256" key="1">
    <source>
        <dbReference type="ARBA" id="ARBA00022786"/>
    </source>
</evidence>
<dbReference type="AlphaFoldDB" id="A0A3N4IAF0"/>
<evidence type="ECO:0000313" key="6">
    <source>
        <dbReference type="Proteomes" id="UP000275078"/>
    </source>
</evidence>
<keyword evidence="2" id="KW-0813">Transport</keyword>
<dbReference type="GO" id="GO:0019787">
    <property type="term" value="F:ubiquitin-like protein transferase activity"/>
    <property type="evidence" value="ECO:0007669"/>
    <property type="project" value="InterPro"/>
</dbReference>
<evidence type="ECO:0000256" key="3">
    <source>
        <dbReference type="ARBA" id="ARBA00023006"/>
    </source>
</evidence>
<reference evidence="5 6" key="1">
    <citation type="journal article" date="2018" name="Nat. Ecol. Evol.">
        <title>Pezizomycetes genomes reveal the molecular basis of ectomycorrhizal truffle lifestyle.</title>
        <authorList>
            <person name="Murat C."/>
            <person name="Payen T."/>
            <person name="Noel B."/>
            <person name="Kuo A."/>
            <person name="Morin E."/>
            <person name="Chen J."/>
            <person name="Kohler A."/>
            <person name="Krizsan K."/>
            <person name="Balestrini R."/>
            <person name="Da Silva C."/>
            <person name="Montanini B."/>
            <person name="Hainaut M."/>
            <person name="Levati E."/>
            <person name="Barry K.W."/>
            <person name="Belfiori B."/>
            <person name="Cichocki N."/>
            <person name="Clum A."/>
            <person name="Dockter R.B."/>
            <person name="Fauchery L."/>
            <person name="Guy J."/>
            <person name="Iotti M."/>
            <person name="Le Tacon F."/>
            <person name="Lindquist E.A."/>
            <person name="Lipzen A."/>
            <person name="Malagnac F."/>
            <person name="Mello A."/>
            <person name="Molinier V."/>
            <person name="Miyauchi S."/>
            <person name="Poulain J."/>
            <person name="Riccioni C."/>
            <person name="Rubini A."/>
            <person name="Sitrit Y."/>
            <person name="Splivallo R."/>
            <person name="Traeger S."/>
            <person name="Wang M."/>
            <person name="Zifcakova L."/>
            <person name="Wipf D."/>
            <person name="Zambonelli A."/>
            <person name="Paolocci F."/>
            <person name="Nowrousian M."/>
            <person name="Ottonello S."/>
            <person name="Baldrian P."/>
            <person name="Spatafora J.W."/>
            <person name="Henrissat B."/>
            <person name="Nagy L.G."/>
            <person name="Aury J.M."/>
            <person name="Wincker P."/>
            <person name="Grigoriev I.V."/>
            <person name="Bonfante P."/>
            <person name="Martin F.M."/>
        </authorList>
    </citation>
    <scope>NUCLEOTIDE SEQUENCE [LARGE SCALE GENOMIC DNA]</scope>
    <source>
        <strain evidence="5 6">RN42</strain>
    </source>
</reference>
<dbReference type="GO" id="GO:0015031">
    <property type="term" value="P:protein transport"/>
    <property type="evidence" value="ECO:0007669"/>
    <property type="project" value="UniProtKB-KW"/>
</dbReference>
<feature type="compositionally biased region" description="Acidic residues" evidence="4">
    <location>
        <begin position="87"/>
        <end position="96"/>
    </location>
</feature>
<sequence>MNNTTTLNTIRNFPLLSPQEFSNEIHCFAEEFLDKRSVPFTFLSTEDDDAGIFDKLECLNFWAFASFTTEEKETYEEESLEMPMDGHEEEENDEEALPPRESSPQRISFEFSIVHSPVSLLPQLLYRPSSSPPAPIPSSARVTLAFPSALTSSVEHPVTGKTEGWRFVHGCEGQTAMTAMKSVLEEGAAGYLEIWMGVVGVGWAVAGRDSGQAP</sequence>
<dbReference type="GO" id="GO:0006914">
    <property type="term" value="P:autophagy"/>
    <property type="evidence" value="ECO:0007669"/>
    <property type="project" value="UniProtKB-KW"/>
</dbReference>
<proteinExistence type="predicted"/>
<protein>
    <submittedName>
        <fullName evidence="5">Uncharacterized protein</fullName>
    </submittedName>
</protein>
<organism evidence="5 6">
    <name type="scientific">Ascobolus immersus RN42</name>
    <dbReference type="NCBI Taxonomy" id="1160509"/>
    <lineage>
        <taxon>Eukaryota</taxon>
        <taxon>Fungi</taxon>
        <taxon>Dikarya</taxon>
        <taxon>Ascomycota</taxon>
        <taxon>Pezizomycotina</taxon>
        <taxon>Pezizomycetes</taxon>
        <taxon>Pezizales</taxon>
        <taxon>Ascobolaceae</taxon>
        <taxon>Ascobolus</taxon>
    </lineage>
</organism>
<gene>
    <name evidence="5" type="ORF">BJ508DRAFT_360757</name>
</gene>
<dbReference type="EMBL" id="ML119667">
    <property type="protein sequence ID" value="RPA83065.1"/>
    <property type="molecule type" value="Genomic_DNA"/>
</dbReference>
<name>A0A3N4IAF0_ASCIM</name>